<dbReference type="Proteomes" id="UP000662873">
    <property type="component" value="Chromosome"/>
</dbReference>
<dbReference type="Pfam" id="PF00082">
    <property type="entry name" value="Peptidase_S8"/>
    <property type="match status" value="1"/>
</dbReference>
<dbReference type="InterPro" id="IPR015500">
    <property type="entry name" value="Peptidase_S8_subtilisin-rel"/>
</dbReference>
<feature type="region of interest" description="Disordered" evidence="6">
    <location>
        <begin position="375"/>
        <end position="411"/>
    </location>
</feature>
<protein>
    <submittedName>
        <fullName evidence="9">Serine protease AprX</fullName>
    </submittedName>
</protein>
<dbReference type="PRINTS" id="PR00723">
    <property type="entry name" value="SUBTILISIN"/>
</dbReference>
<keyword evidence="3 5" id="KW-0378">Hydrolase</keyword>
<evidence type="ECO:0000256" key="4">
    <source>
        <dbReference type="ARBA" id="ARBA00022825"/>
    </source>
</evidence>
<dbReference type="InterPro" id="IPR013783">
    <property type="entry name" value="Ig-like_fold"/>
</dbReference>
<dbReference type="AlphaFoldDB" id="A0A809SE48"/>
<keyword evidence="7" id="KW-0732">Signal</keyword>
<feature type="chain" id="PRO_5035176251" evidence="7">
    <location>
        <begin position="21"/>
        <end position="719"/>
    </location>
</feature>
<evidence type="ECO:0000256" key="6">
    <source>
        <dbReference type="SAM" id="MobiDB-lite"/>
    </source>
</evidence>
<comment type="similarity">
    <text evidence="1 5">Belongs to the peptidase S8 family.</text>
</comment>
<accession>A0A809SE48</accession>
<dbReference type="GO" id="GO:0006508">
    <property type="term" value="P:proteolysis"/>
    <property type="evidence" value="ECO:0007669"/>
    <property type="project" value="UniProtKB-KW"/>
</dbReference>
<dbReference type="SUPFAM" id="SSF52743">
    <property type="entry name" value="Subtilisin-like"/>
    <property type="match status" value="1"/>
</dbReference>
<dbReference type="EMBL" id="AP021858">
    <property type="protein sequence ID" value="BBO23614.1"/>
    <property type="molecule type" value="Genomic_DNA"/>
</dbReference>
<reference evidence="9" key="1">
    <citation type="journal article" name="DNA Res.">
        <title>The physiological potential of anammox bacteria as revealed by their core genome structure.</title>
        <authorList>
            <person name="Okubo T."/>
            <person name="Toyoda A."/>
            <person name="Fukuhara K."/>
            <person name="Uchiyama I."/>
            <person name="Harigaya Y."/>
            <person name="Kuroiwa M."/>
            <person name="Suzuki T."/>
            <person name="Murakami Y."/>
            <person name="Suwa Y."/>
            <person name="Takami H."/>
        </authorList>
    </citation>
    <scope>NUCLEOTIDE SEQUENCE</scope>
    <source>
        <strain evidence="9">317325-2</strain>
    </source>
</reference>
<feature type="compositionally biased region" description="Polar residues" evidence="6">
    <location>
        <begin position="401"/>
        <end position="411"/>
    </location>
</feature>
<evidence type="ECO:0000256" key="7">
    <source>
        <dbReference type="SAM" id="SignalP"/>
    </source>
</evidence>
<proteinExistence type="inferred from homology"/>
<feature type="active site" description="Charge relay system" evidence="5">
    <location>
        <position position="252"/>
    </location>
</feature>
<dbReference type="Gene3D" id="2.60.40.10">
    <property type="entry name" value="Immunoglobulins"/>
    <property type="match status" value="1"/>
</dbReference>
<evidence type="ECO:0000256" key="5">
    <source>
        <dbReference type="PROSITE-ProRule" id="PRU01240"/>
    </source>
</evidence>
<evidence type="ECO:0000313" key="10">
    <source>
        <dbReference type="Proteomes" id="UP000662873"/>
    </source>
</evidence>
<dbReference type="InterPro" id="IPR036852">
    <property type="entry name" value="Peptidase_S8/S53_dom_sf"/>
</dbReference>
<dbReference type="Gene3D" id="3.40.50.200">
    <property type="entry name" value="Peptidase S8/S53 domain"/>
    <property type="match status" value="1"/>
</dbReference>
<dbReference type="InterPro" id="IPR050131">
    <property type="entry name" value="Peptidase_S8_subtilisin-like"/>
</dbReference>
<evidence type="ECO:0000256" key="2">
    <source>
        <dbReference type="ARBA" id="ARBA00022670"/>
    </source>
</evidence>
<evidence type="ECO:0000256" key="1">
    <source>
        <dbReference type="ARBA" id="ARBA00011073"/>
    </source>
</evidence>
<organism evidence="9 10">
    <name type="scientific">Candidatus Nitrosymbiomonas proteolyticus</name>
    <dbReference type="NCBI Taxonomy" id="2608984"/>
    <lineage>
        <taxon>Bacteria</taxon>
        <taxon>Bacillati</taxon>
        <taxon>Armatimonadota</taxon>
        <taxon>Armatimonadota incertae sedis</taxon>
        <taxon>Candidatus Nitrosymbiomonas</taxon>
    </lineage>
</organism>
<keyword evidence="2 5" id="KW-0645">Protease</keyword>
<dbReference type="PROSITE" id="PS51257">
    <property type="entry name" value="PROKAR_LIPOPROTEIN"/>
    <property type="match status" value="1"/>
</dbReference>
<dbReference type="PANTHER" id="PTHR43806:SF11">
    <property type="entry name" value="CEREVISIN-RELATED"/>
    <property type="match status" value="1"/>
</dbReference>
<sequence>MNKWVLGTAAVAAISCSAFAQRISGDEVVSSRLSRAISNAGKSSVVKVTVLLKSQPATQFANEMWPVYEPSLKRLSAQMAVLHKMKSPSVSLPPAEEMRWLQGKTFVLDPMEIAILRELDEIIDSVRHNVAARAALETAPDHDAMRAQFARLGGSLSGATSAVNAVFGTLPSRSVWALANDARVLSIDLDMPGSPELDVSGPTLGAASFWGAGATGNPFDCGVLDTGVYQAHPDLSSHRFESNAGTTDSNGHGTAMAGIMAGTHATLRGIAFGLDTICVAIAGADSTSMNGMNYIATGTVEKPENVNYSFGNGRANDTDYGNLDKFFDGVIDTFRYMVSKSTGNGGWGTTTITHPAPAFNLLASANMNDFNTVNRADDRINSSSSRGPTLGGRKKPDITAPGTNINAPNRTGGYTSITGTSPASPHTGASILLLNARGTMDTFATKAILLNNTDAINDANTSSTSDDTWVSGSHWNKTYGWGYLNLSRAFLHATDVFVRSFPAPVSAQRRFKLFKGTMFAGEKATLVWNRHVTFAGAQYPSVVRALSDLNLDCFRQSNNALLMQSASLIDNVEQISVSGTENVVLKTWTRGNFDSAVTSESYALATEENFSEAAGPAFLVQFTEEADFVPGAVVSYRVYVKNTGDVPAHNVQATLHALEIASGPQTVNLGSIPAGESALATWTVRMPRNSGELIVTVTVNSNSYGETFTGLGRSSVGVG</sequence>
<evidence type="ECO:0000256" key="3">
    <source>
        <dbReference type="ARBA" id="ARBA00022801"/>
    </source>
</evidence>
<feature type="active site" description="Charge relay system" evidence="5">
    <location>
        <position position="225"/>
    </location>
</feature>
<dbReference type="PANTHER" id="PTHR43806">
    <property type="entry name" value="PEPTIDASE S8"/>
    <property type="match status" value="1"/>
</dbReference>
<name>A0A809SE48_9BACT</name>
<evidence type="ECO:0000259" key="8">
    <source>
        <dbReference type="Pfam" id="PF00082"/>
    </source>
</evidence>
<feature type="signal peptide" evidence="7">
    <location>
        <begin position="1"/>
        <end position="20"/>
    </location>
</feature>
<dbReference type="PROSITE" id="PS51892">
    <property type="entry name" value="SUBTILASE"/>
    <property type="match status" value="1"/>
</dbReference>
<feature type="active site" description="Charge relay system" evidence="5">
    <location>
        <position position="421"/>
    </location>
</feature>
<feature type="domain" description="Peptidase S8/S53" evidence="8">
    <location>
        <begin position="222"/>
        <end position="482"/>
    </location>
</feature>
<gene>
    <name evidence="9" type="ORF">NPRO_12090</name>
</gene>
<evidence type="ECO:0000313" key="9">
    <source>
        <dbReference type="EMBL" id="BBO23614.1"/>
    </source>
</evidence>
<dbReference type="GO" id="GO:0004252">
    <property type="term" value="F:serine-type endopeptidase activity"/>
    <property type="evidence" value="ECO:0007669"/>
    <property type="project" value="UniProtKB-UniRule"/>
</dbReference>
<keyword evidence="4 5" id="KW-0720">Serine protease</keyword>
<dbReference type="InterPro" id="IPR000209">
    <property type="entry name" value="Peptidase_S8/S53_dom"/>
</dbReference>
<dbReference type="KEGG" id="npy:NPRO_12090"/>